<gene>
    <name evidence="2" type="ORF">GA0070624_2769</name>
</gene>
<evidence type="ECO:0000313" key="3">
    <source>
        <dbReference type="Proteomes" id="UP000199413"/>
    </source>
</evidence>
<dbReference type="AlphaFoldDB" id="A0A1C6S2L3"/>
<dbReference type="Proteomes" id="UP000199413">
    <property type="component" value="Unassembled WGS sequence"/>
</dbReference>
<sequence>MNAHRMDQETVERLLVGPVAYPQDGPEALVQLLTAVRAAPRPHELTGEGAALQAFRLARAGALSAATSRPERRVLAGLLRAKVALAALLAAAATGGVALAAATGTLPGPLGGADGATTSPSATANGRPSPTTGPDASPTAAGESGLPPATPALVGLCTAYRAEEGEARGRALETARFAELVSTAGGREKVPGFCDRLLAGRDDQGGPDATARPGRDTGRPGNAPSTPAHRPSDPPVRR</sequence>
<accession>A0A1C6S2L3</accession>
<protein>
    <submittedName>
        <fullName evidence="2">Uncharacterized protein</fullName>
    </submittedName>
</protein>
<dbReference type="EMBL" id="FMHV01000002">
    <property type="protein sequence ID" value="SCL23615.1"/>
    <property type="molecule type" value="Genomic_DNA"/>
</dbReference>
<name>A0A1C6S2L3_9ACTN</name>
<feature type="region of interest" description="Disordered" evidence="1">
    <location>
        <begin position="111"/>
        <end position="149"/>
    </location>
</feature>
<evidence type="ECO:0000313" key="2">
    <source>
        <dbReference type="EMBL" id="SCL23615.1"/>
    </source>
</evidence>
<dbReference type="RefSeq" id="WP_141715008.1">
    <property type="nucleotide sequence ID" value="NZ_FMHV01000002.1"/>
</dbReference>
<reference evidence="3" key="1">
    <citation type="submission" date="2016-06" db="EMBL/GenBank/DDBJ databases">
        <authorList>
            <person name="Varghese N."/>
            <person name="Submissions Spin"/>
        </authorList>
    </citation>
    <scope>NUCLEOTIDE SEQUENCE [LARGE SCALE GENOMIC DNA]</scope>
    <source>
        <strain evidence="3">DSM 45431</strain>
    </source>
</reference>
<keyword evidence="3" id="KW-1185">Reference proteome</keyword>
<evidence type="ECO:0000256" key="1">
    <source>
        <dbReference type="SAM" id="MobiDB-lite"/>
    </source>
</evidence>
<organism evidence="2 3">
    <name type="scientific">Micromonospora rhizosphaerae</name>
    <dbReference type="NCBI Taxonomy" id="568872"/>
    <lineage>
        <taxon>Bacteria</taxon>
        <taxon>Bacillati</taxon>
        <taxon>Actinomycetota</taxon>
        <taxon>Actinomycetes</taxon>
        <taxon>Micromonosporales</taxon>
        <taxon>Micromonosporaceae</taxon>
        <taxon>Micromonospora</taxon>
    </lineage>
</organism>
<proteinExistence type="predicted"/>
<dbReference type="OrthoDB" id="3405601at2"/>
<feature type="compositionally biased region" description="Polar residues" evidence="1">
    <location>
        <begin position="119"/>
        <end position="134"/>
    </location>
</feature>
<feature type="region of interest" description="Disordered" evidence="1">
    <location>
        <begin position="197"/>
        <end position="238"/>
    </location>
</feature>